<dbReference type="Gene3D" id="3.40.50.720">
    <property type="entry name" value="NAD(P)-binding Rossmann-like Domain"/>
    <property type="match status" value="1"/>
</dbReference>
<protein>
    <submittedName>
        <fullName evidence="3">DUF2520 domain-containing protein</fullName>
    </submittedName>
</protein>
<dbReference type="Proteomes" id="UP000260665">
    <property type="component" value="Unassembled WGS sequence"/>
</dbReference>
<dbReference type="OrthoDB" id="8650434at2"/>
<dbReference type="Gene3D" id="1.10.1040.20">
    <property type="entry name" value="ProC-like, C-terminal domain"/>
    <property type="match status" value="1"/>
</dbReference>
<dbReference type="InterPro" id="IPR018931">
    <property type="entry name" value="DUF2520"/>
</dbReference>
<dbReference type="Pfam" id="PF10727">
    <property type="entry name" value="Rossmann-like"/>
    <property type="match status" value="1"/>
</dbReference>
<evidence type="ECO:0000313" key="4">
    <source>
        <dbReference type="Proteomes" id="UP000260665"/>
    </source>
</evidence>
<comment type="caution">
    <text evidence="3">The sequence shown here is derived from an EMBL/GenBank/DDBJ whole genome shotgun (WGS) entry which is preliminary data.</text>
</comment>
<dbReference type="SUPFAM" id="SSF51735">
    <property type="entry name" value="NAD(P)-binding Rossmann-fold domains"/>
    <property type="match status" value="1"/>
</dbReference>
<dbReference type="SUPFAM" id="SSF48179">
    <property type="entry name" value="6-phosphogluconate dehydrogenase C-terminal domain-like"/>
    <property type="match status" value="1"/>
</dbReference>
<dbReference type="InterPro" id="IPR036291">
    <property type="entry name" value="NAD(P)-bd_dom_sf"/>
</dbReference>
<dbReference type="PANTHER" id="PTHR40459">
    <property type="entry name" value="CONSERVED HYPOTHETICAL ALANINE AND LEUCINE RICH PROTEIN"/>
    <property type="match status" value="1"/>
</dbReference>
<name>A0A3E1RCH1_9BURK</name>
<dbReference type="InterPro" id="IPR019665">
    <property type="entry name" value="OxRdtase/DH_put_Rossmann_dom"/>
</dbReference>
<feature type="domain" description="Putative oxidoreductase/dehydrogenase Rossmann-like" evidence="1">
    <location>
        <begin position="5"/>
        <end position="112"/>
    </location>
</feature>
<dbReference type="InterPro" id="IPR008927">
    <property type="entry name" value="6-PGluconate_DH-like_C_sf"/>
</dbReference>
<dbReference type="AlphaFoldDB" id="A0A3E1RCH1"/>
<evidence type="ECO:0000259" key="1">
    <source>
        <dbReference type="Pfam" id="PF10727"/>
    </source>
</evidence>
<dbReference type="RefSeq" id="WP_117178085.1">
    <property type="nucleotide sequence ID" value="NZ_QFZK01000008.1"/>
</dbReference>
<accession>A0A3E1RCH1</accession>
<reference evidence="3" key="1">
    <citation type="submission" date="2018-05" db="EMBL/GenBank/DDBJ databases">
        <title>Rhodoferax soyangensis sp.nov., isolated from an oligotrophic freshwater lake.</title>
        <authorList>
            <person name="Park M."/>
        </authorList>
    </citation>
    <scope>NUCLEOTIDE SEQUENCE [LARGE SCALE GENOMIC DNA]</scope>
    <source>
        <strain evidence="3">IMCC26218</strain>
    </source>
</reference>
<organism evidence="3 4">
    <name type="scientific">Rhodoferax lacus</name>
    <dbReference type="NCBI Taxonomy" id="2184758"/>
    <lineage>
        <taxon>Bacteria</taxon>
        <taxon>Pseudomonadati</taxon>
        <taxon>Pseudomonadota</taxon>
        <taxon>Betaproteobacteria</taxon>
        <taxon>Burkholderiales</taxon>
        <taxon>Comamonadaceae</taxon>
        <taxon>Rhodoferax</taxon>
    </lineage>
</organism>
<proteinExistence type="predicted"/>
<gene>
    <name evidence="3" type="ORF">DIC66_13555</name>
</gene>
<dbReference type="Pfam" id="PF10728">
    <property type="entry name" value="DUF2520"/>
    <property type="match status" value="1"/>
</dbReference>
<evidence type="ECO:0000259" key="2">
    <source>
        <dbReference type="Pfam" id="PF10728"/>
    </source>
</evidence>
<evidence type="ECO:0000313" key="3">
    <source>
        <dbReference type="EMBL" id="RFO96330.1"/>
    </source>
</evidence>
<dbReference type="InterPro" id="IPR037108">
    <property type="entry name" value="TM1727-like_C_sf"/>
</dbReference>
<dbReference type="EMBL" id="QFZK01000008">
    <property type="protein sequence ID" value="RFO96330.1"/>
    <property type="molecule type" value="Genomic_DNA"/>
</dbReference>
<feature type="domain" description="DUF2520" evidence="2">
    <location>
        <begin position="136"/>
        <end position="263"/>
    </location>
</feature>
<keyword evidence="4" id="KW-1185">Reference proteome</keyword>
<dbReference type="PANTHER" id="PTHR40459:SF1">
    <property type="entry name" value="CONSERVED HYPOTHETICAL ALANINE AND LEUCINE RICH PROTEIN"/>
    <property type="match status" value="1"/>
</dbReference>
<sequence length="283" mass="28855">MQTLNIIGAGRVGQTLGRLWHSQGVFALQDVLTQSPASAQAACHFMGAGTPVTQAAHMRAADVWMLAVPDAHIAATAQALAAQAEQLPPATVFHCSGAQSAALLAPLAAKGWQTASAHCILSFASAQAALQQFSGTPCALEGDTLATALLHQAFTAIEARCFAVKSQDKLLYHAAAVFATNFLPVLQNVAEEAWTASGVPTDLLPGLRAALLNNAVANITRLGPQGALTGPAARGDVAAIAQQAAAVTQWDAQAGAAYEALSALALRMAKASTDSSATPASSR</sequence>